<feature type="domain" description="Beta-lactamase-related" evidence="4">
    <location>
        <begin position="45"/>
        <end position="325"/>
    </location>
</feature>
<dbReference type="Pfam" id="PF00144">
    <property type="entry name" value="Beta-lactamase"/>
    <property type="match status" value="1"/>
</dbReference>
<evidence type="ECO:0000313" key="5">
    <source>
        <dbReference type="EMBL" id="TDQ06209.1"/>
    </source>
</evidence>
<dbReference type="SMART" id="SM00028">
    <property type="entry name" value="TPR"/>
    <property type="match status" value="2"/>
</dbReference>
<dbReference type="SUPFAM" id="SSF48452">
    <property type="entry name" value="TPR-like"/>
    <property type="match status" value="1"/>
</dbReference>
<feature type="repeat" description="TPR" evidence="3">
    <location>
        <begin position="424"/>
        <end position="457"/>
    </location>
</feature>
<dbReference type="InterPro" id="IPR050491">
    <property type="entry name" value="AmpC-like"/>
</dbReference>
<sequence length="471" mass="53344">MLSSTYAQVRTPDKLVRTSNKQVRTSNNQAGTVNKIDSVMRLASKRGIFNGNILVAVRGKIIYERSFGYADGGRQRLLSPEMRFDIGSISKEFNGTGIMILKERGLLDLDDPIEKYLPGLPQWSQQVKIRNLINYTSGIPLFAPTATETDSLIWQNLTGLKKLEFDPGTAYIYNHYNVYLQMRIIEKLSGLSYASFIKQNILVPCGMMSSMIDYPADGLKMARAFDSEFRETPYAQGMTGWIRLPIMDLFSWVTNLDSYKIISHESYLELASNFPGGESSLGKTEFQDTQLSSHQHQGSNSNYEALFYNSPKDSIVIVMMTNNQQLKVHGIKSALLGVLNGETVTVPKKSVYLEVREKMLADLQKGLVYYKVLKDHHQDQYDFSFEIGDVISTGKYLQRRKKFNDAISVFKQALMLRAKPQDLSYAYELIAECYLKLDLKELAAANYQKALEMDPNNKNAEGMLAAFKKLD</sequence>
<gene>
    <name evidence="5" type="ORF">ATK78_4590</name>
</gene>
<keyword evidence="2" id="KW-0472">Membrane</keyword>
<comment type="subcellular location">
    <subcellularLocation>
        <location evidence="1">Membrane</location>
    </subcellularLocation>
</comment>
<proteinExistence type="predicted"/>
<dbReference type="InterPro" id="IPR012338">
    <property type="entry name" value="Beta-lactam/transpept-like"/>
</dbReference>
<dbReference type="Proteomes" id="UP000295620">
    <property type="component" value="Unassembled WGS sequence"/>
</dbReference>
<dbReference type="GO" id="GO:0016020">
    <property type="term" value="C:membrane"/>
    <property type="evidence" value="ECO:0007669"/>
    <property type="project" value="UniProtKB-SubCell"/>
</dbReference>
<protein>
    <submittedName>
        <fullName evidence="5">CubicO group peptidase (Beta-lactamase class C family)</fullName>
    </submittedName>
</protein>
<keyword evidence="6" id="KW-1185">Reference proteome</keyword>
<keyword evidence="3" id="KW-0802">TPR repeat</keyword>
<dbReference type="InterPro" id="IPR011990">
    <property type="entry name" value="TPR-like_helical_dom_sf"/>
</dbReference>
<dbReference type="PANTHER" id="PTHR46825">
    <property type="entry name" value="D-ALANYL-D-ALANINE-CARBOXYPEPTIDASE/ENDOPEPTIDASE AMPH"/>
    <property type="match status" value="1"/>
</dbReference>
<evidence type="ECO:0000256" key="3">
    <source>
        <dbReference type="PROSITE-ProRule" id="PRU00339"/>
    </source>
</evidence>
<dbReference type="EMBL" id="SNYC01000010">
    <property type="protein sequence ID" value="TDQ06209.1"/>
    <property type="molecule type" value="Genomic_DNA"/>
</dbReference>
<evidence type="ECO:0000259" key="4">
    <source>
        <dbReference type="Pfam" id="PF00144"/>
    </source>
</evidence>
<dbReference type="PROSITE" id="PS50005">
    <property type="entry name" value="TPR"/>
    <property type="match status" value="1"/>
</dbReference>
<dbReference type="InterPro" id="IPR001466">
    <property type="entry name" value="Beta-lactam-related"/>
</dbReference>
<dbReference type="SUPFAM" id="SSF56601">
    <property type="entry name" value="beta-lactamase/transpeptidase-like"/>
    <property type="match status" value="1"/>
</dbReference>
<dbReference type="InterPro" id="IPR019734">
    <property type="entry name" value="TPR_rpt"/>
</dbReference>
<dbReference type="AlphaFoldDB" id="A0A4R6SPX1"/>
<dbReference type="Gene3D" id="3.40.710.10">
    <property type="entry name" value="DD-peptidase/beta-lactamase superfamily"/>
    <property type="match status" value="1"/>
</dbReference>
<organism evidence="5 6">
    <name type="scientific">Pedobacter metabolipauper</name>
    <dbReference type="NCBI Taxonomy" id="425513"/>
    <lineage>
        <taxon>Bacteria</taxon>
        <taxon>Pseudomonadati</taxon>
        <taxon>Bacteroidota</taxon>
        <taxon>Sphingobacteriia</taxon>
        <taxon>Sphingobacteriales</taxon>
        <taxon>Sphingobacteriaceae</taxon>
        <taxon>Pedobacter</taxon>
    </lineage>
</organism>
<dbReference type="PANTHER" id="PTHR46825:SF11">
    <property type="entry name" value="PENICILLIN-BINDING PROTEIN 4"/>
    <property type="match status" value="1"/>
</dbReference>
<evidence type="ECO:0000256" key="1">
    <source>
        <dbReference type="ARBA" id="ARBA00004370"/>
    </source>
</evidence>
<dbReference type="Gene3D" id="1.25.40.10">
    <property type="entry name" value="Tetratricopeptide repeat domain"/>
    <property type="match status" value="1"/>
</dbReference>
<reference evidence="5 6" key="1">
    <citation type="submission" date="2019-03" db="EMBL/GenBank/DDBJ databases">
        <title>Genomic Encyclopedia of Archaeal and Bacterial Type Strains, Phase II (KMG-II): from individual species to whole genera.</title>
        <authorList>
            <person name="Goeker M."/>
        </authorList>
    </citation>
    <scope>NUCLEOTIDE SEQUENCE [LARGE SCALE GENOMIC DNA]</scope>
    <source>
        <strain evidence="5 6">DSM 19035</strain>
    </source>
</reference>
<name>A0A4R6SPX1_9SPHI</name>
<evidence type="ECO:0000256" key="2">
    <source>
        <dbReference type="ARBA" id="ARBA00023136"/>
    </source>
</evidence>
<accession>A0A4R6SPX1</accession>
<evidence type="ECO:0000313" key="6">
    <source>
        <dbReference type="Proteomes" id="UP000295620"/>
    </source>
</evidence>
<comment type="caution">
    <text evidence="5">The sequence shown here is derived from an EMBL/GenBank/DDBJ whole genome shotgun (WGS) entry which is preliminary data.</text>
</comment>